<dbReference type="AlphaFoldDB" id="A0A834C3R9"/>
<evidence type="ECO:0000256" key="1">
    <source>
        <dbReference type="SAM" id="MobiDB-lite"/>
    </source>
</evidence>
<sequence length="134" mass="14191">MLQLKEKKGEPQRLERSSRFRLSQPRAFSTALPEPDERPSRQNQASVGAGRSPASTVDVCVCGVVLRGAEPPRNFPSHGGGGGSRSLPHHRAAKTLISAGLWDAEPGMEPEPGLVKPRWEGSWSAGAVSAGGSQ</sequence>
<proteinExistence type="predicted"/>
<gene>
    <name evidence="2" type="ORF">FQA47_009012</name>
</gene>
<dbReference type="EMBL" id="WKFB01000523">
    <property type="protein sequence ID" value="KAF6720518.1"/>
    <property type="molecule type" value="Genomic_DNA"/>
</dbReference>
<organism evidence="2 3">
    <name type="scientific">Oryzias melastigma</name>
    <name type="common">Marine medaka</name>
    <dbReference type="NCBI Taxonomy" id="30732"/>
    <lineage>
        <taxon>Eukaryota</taxon>
        <taxon>Metazoa</taxon>
        <taxon>Chordata</taxon>
        <taxon>Craniata</taxon>
        <taxon>Vertebrata</taxon>
        <taxon>Euteleostomi</taxon>
        <taxon>Actinopterygii</taxon>
        <taxon>Neopterygii</taxon>
        <taxon>Teleostei</taxon>
        <taxon>Neoteleostei</taxon>
        <taxon>Acanthomorphata</taxon>
        <taxon>Ovalentaria</taxon>
        <taxon>Atherinomorphae</taxon>
        <taxon>Beloniformes</taxon>
        <taxon>Adrianichthyidae</taxon>
        <taxon>Oryziinae</taxon>
        <taxon>Oryzias</taxon>
    </lineage>
</organism>
<feature type="region of interest" description="Disordered" evidence="1">
    <location>
        <begin position="1"/>
        <end position="54"/>
    </location>
</feature>
<dbReference type="Proteomes" id="UP000646548">
    <property type="component" value="Unassembled WGS sequence"/>
</dbReference>
<name>A0A834C3R9_ORYME</name>
<protein>
    <submittedName>
        <fullName evidence="2">Uncharacterized protein</fullName>
    </submittedName>
</protein>
<comment type="caution">
    <text evidence="2">The sequence shown here is derived from an EMBL/GenBank/DDBJ whole genome shotgun (WGS) entry which is preliminary data.</text>
</comment>
<evidence type="ECO:0000313" key="2">
    <source>
        <dbReference type="EMBL" id="KAF6720518.1"/>
    </source>
</evidence>
<feature type="compositionally biased region" description="Low complexity" evidence="1">
    <location>
        <begin position="121"/>
        <end position="134"/>
    </location>
</feature>
<evidence type="ECO:0000313" key="3">
    <source>
        <dbReference type="Proteomes" id="UP000646548"/>
    </source>
</evidence>
<reference evidence="2" key="1">
    <citation type="journal article" name="BMC Genomics">
        <title>Long-read sequencing and de novo genome assembly of marine medaka (Oryzias melastigma).</title>
        <authorList>
            <person name="Liang P."/>
            <person name="Saqib H.S.A."/>
            <person name="Ni X."/>
            <person name="Shen Y."/>
        </authorList>
    </citation>
    <scope>NUCLEOTIDE SEQUENCE</scope>
    <source>
        <strain evidence="2">Bigg-433</strain>
    </source>
</reference>
<accession>A0A834C3R9</accession>
<feature type="compositionally biased region" description="Basic and acidic residues" evidence="1">
    <location>
        <begin position="1"/>
        <end position="18"/>
    </location>
</feature>
<feature type="region of interest" description="Disordered" evidence="1">
    <location>
        <begin position="99"/>
        <end position="134"/>
    </location>
</feature>